<dbReference type="GeneTree" id="ENSGT00940000158369"/>
<dbReference type="SUPFAM" id="SSF103657">
    <property type="entry name" value="BAR/IMD domain-like"/>
    <property type="match status" value="1"/>
</dbReference>
<reference evidence="2" key="2">
    <citation type="submission" date="2025-09" db="UniProtKB">
        <authorList>
            <consortium name="Ensembl"/>
        </authorList>
    </citation>
    <scope>IDENTIFICATION</scope>
</reference>
<evidence type="ECO:0000313" key="2">
    <source>
        <dbReference type="Ensembl" id="ENSPKIP00000016423.1"/>
    </source>
</evidence>
<dbReference type="InterPro" id="IPR047165">
    <property type="entry name" value="RHG17/44/SH3BP1-like"/>
</dbReference>
<dbReference type="InterPro" id="IPR027267">
    <property type="entry name" value="AH/BAR_dom_sf"/>
</dbReference>
<reference evidence="2" key="1">
    <citation type="submission" date="2025-08" db="UniProtKB">
        <authorList>
            <consortium name="Ensembl"/>
        </authorList>
    </citation>
    <scope>IDENTIFICATION</scope>
</reference>
<proteinExistence type="predicted"/>
<dbReference type="PANTHER" id="PTHR14130">
    <property type="entry name" value="3BP-1 RELATED RHOGAP"/>
    <property type="match status" value="1"/>
</dbReference>
<protein>
    <submittedName>
        <fullName evidence="2">Uncharacterized protein</fullName>
    </submittedName>
</protein>
<sequence length="122" mass="14050">NVTMLNRLKQLGYGYKVEPARRAAQVIHKKLVACLQSQQGLESDRRMKKLPLMMLSVSMADSFKDFDVLEMCCFMQSFLAKTLADFEVQLEKDVLEPLNNKHFCICIILLRKKMTTPTTSFV</sequence>
<keyword evidence="3" id="KW-1185">Reference proteome</keyword>
<evidence type="ECO:0000313" key="3">
    <source>
        <dbReference type="Proteomes" id="UP000261540"/>
    </source>
</evidence>
<dbReference type="AlphaFoldDB" id="A0A3B3RDH8"/>
<dbReference type="GO" id="GO:0005829">
    <property type="term" value="C:cytosol"/>
    <property type="evidence" value="ECO:0007669"/>
    <property type="project" value="TreeGrafter"/>
</dbReference>
<dbReference type="Proteomes" id="UP000261540">
    <property type="component" value="Unplaced"/>
</dbReference>
<dbReference type="PANTHER" id="PTHR14130:SF12">
    <property type="entry name" value="BARGIN-RELATED"/>
    <property type="match status" value="1"/>
</dbReference>
<dbReference type="GO" id="GO:0005096">
    <property type="term" value="F:GTPase activator activity"/>
    <property type="evidence" value="ECO:0007669"/>
    <property type="project" value="UniProtKB-KW"/>
</dbReference>
<evidence type="ECO:0000256" key="1">
    <source>
        <dbReference type="ARBA" id="ARBA00022468"/>
    </source>
</evidence>
<name>A0A3B3RDH8_9TELE</name>
<dbReference type="Gene3D" id="1.20.1270.60">
    <property type="entry name" value="Arfaptin homology (AH) domain/BAR domain"/>
    <property type="match status" value="1"/>
</dbReference>
<accession>A0A3B3RDH8</accession>
<keyword evidence="1" id="KW-0343">GTPase activation</keyword>
<dbReference type="Ensembl" id="ENSPKIT00000040914.1">
    <property type="protein sequence ID" value="ENSPKIP00000016423.1"/>
    <property type="gene ID" value="ENSPKIG00000002746.1"/>
</dbReference>
<dbReference type="GO" id="GO:0032956">
    <property type="term" value="P:regulation of actin cytoskeleton organization"/>
    <property type="evidence" value="ECO:0007669"/>
    <property type="project" value="TreeGrafter"/>
</dbReference>
<organism evidence="2 3">
    <name type="scientific">Paramormyrops kingsleyae</name>
    <dbReference type="NCBI Taxonomy" id="1676925"/>
    <lineage>
        <taxon>Eukaryota</taxon>
        <taxon>Metazoa</taxon>
        <taxon>Chordata</taxon>
        <taxon>Craniata</taxon>
        <taxon>Vertebrata</taxon>
        <taxon>Euteleostomi</taxon>
        <taxon>Actinopterygii</taxon>
        <taxon>Neopterygii</taxon>
        <taxon>Teleostei</taxon>
        <taxon>Osteoglossocephala</taxon>
        <taxon>Osteoglossomorpha</taxon>
        <taxon>Osteoglossiformes</taxon>
        <taxon>Mormyridae</taxon>
        <taxon>Paramormyrops</taxon>
    </lineage>
</organism>
<dbReference type="GO" id="GO:0035020">
    <property type="term" value="P:regulation of Rac protein signal transduction"/>
    <property type="evidence" value="ECO:0007669"/>
    <property type="project" value="TreeGrafter"/>
</dbReference>